<protein>
    <submittedName>
        <fullName evidence="1">Uncharacterized protein</fullName>
    </submittedName>
</protein>
<evidence type="ECO:0000313" key="1">
    <source>
        <dbReference type="EMBL" id="EUJ43632.1"/>
    </source>
</evidence>
<proteinExistence type="predicted"/>
<comment type="caution">
    <text evidence="1">The sequence shown here is derived from an EMBL/GenBank/DDBJ whole genome shotgun (WGS) entry which is preliminary data.</text>
</comment>
<accession>W7D337</accession>
<dbReference type="Proteomes" id="UP000019241">
    <property type="component" value="Unassembled WGS sequence"/>
</dbReference>
<dbReference type="SUPFAM" id="SSF53474">
    <property type="entry name" value="alpha/beta-Hydrolases"/>
    <property type="match status" value="1"/>
</dbReference>
<evidence type="ECO:0000313" key="2">
    <source>
        <dbReference type="Proteomes" id="UP000019241"/>
    </source>
</evidence>
<dbReference type="EMBL" id="AODM01000094">
    <property type="protein sequence ID" value="EUJ43632.1"/>
    <property type="molecule type" value="Genomic_DNA"/>
</dbReference>
<organism evidence="1 2">
    <name type="scientific">Listeria fleischmannii FSL S10-1203</name>
    <dbReference type="NCBI Taxonomy" id="1265822"/>
    <lineage>
        <taxon>Bacteria</taxon>
        <taxon>Bacillati</taxon>
        <taxon>Bacillota</taxon>
        <taxon>Bacilli</taxon>
        <taxon>Bacillales</taxon>
        <taxon>Listeriaceae</taxon>
        <taxon>Listeria</taxon>
    </lineage>
</organism>
<dbReference type="AlphaFoldDB" id="W7D337"/>
<gene>
    <name evidence="1" type="ORF">MCOL2_20468</name>
</gene>
<name>W7D337_9LIST</name>
<reference evidence="1 2" key="1">
    <citation type="submission" date="2012-12" db="EMBL/GenBank/DDBJ databases">
        <title>Novel taxa of Listeriaceae from agricultural environments in the United States.</title>
        <authorList>
            <person name="den Bakker H.C."/>
            <person name="Allred A."/>
            <person name="Warchocki S."/>
            <person name="Wright E.M."/>
            <person name="Burrell A."/>
            <person name="Nightingale K.K."/>
            <person name="Kephart D."/>
            <person name="Wiedmann M."/>
        </authorList>
    </citation>
    <scope>NUCLEOTIDE SEQUENCE [LARGE SCALE GENOMIC DNA]</scope>
    <source>
        <strain evidence="1 2">FSL S10-1203</strain>
    </source>
</reference>
<dbReference type="InterPro" id="IPR029058">
    <property type="entry name" value="AB_hydrolase_fold"/>
</dbReference>
<feature type="non-terminal residue" evidence="1">
    <location>
        <position position="182"/>
    </location>
</feature>
<sequence length="182" mass="19787">MKGEIVMPIATQNRTPDTDIIEMSGKWVYTNPPEKKRLDINGTVYRVKEGKYGTKSGLDYIIVENTKTGEVGMIFQGTQGQKDGGRDIITDATLPGNIPDAQLLAADEAYKEMSKKYDIKYVGGNSLGGGLSNYVASNNDVKSVTYNPAILPDGEYAQKNPDITNYMSEYDPLTIRGCGSAG</sequence>